<dbReference type="EMBL" id="BAVS01000029">
    <property type="protein sequence ID" value="GAE94681.1"/>
    <property type="molecule type" value="Genomic_DNA"/>
</dbReference>
<feature type="region of interest" description="Disordered" evidence="1">
    <location>
        <begin position="140"/>
        <end position="159"/>
    </location>
</feature>
<proteinExistence type="predicted"/>
<accession>W4VNF4</accession>
<feature type="compositionally biased region" description="Basic and acidic residues" evidence="1">
    <location>
        <begin position="140"/>
        <end position="154"/>
    </location>
</feature>
<dbReference type="RefSeq" id="WP_369403607.1">
    <property type="nucleotide sequence ID" value="NZ_BAVS01000029.1"/>
</dbReference>
<dbReference type="AlphaFoldDB" id="W4VNF4"/>
<dbReference type="REBASE" id="80408">
    <property type="entry name" value="Gbo21714McrB3P"/>
</dbReference>
<dbReference type="eggNOG" id="COG0552">
    <property type="taxonomic scope" value="Bacteria"/>
</dbReference>
<dbReference type="Pfam" id="PF12102">
    <property type="entry name" value="MrcB_N"/>
    <property type="match status" value="1"/>
</dbReference>
<dbReference type="InterPro" id="IPR021961">
    <property type="entry name" value="McrB_DNA-bd"/>
</dbReference>
<feature type="domain" description="Type IV methyl-directed restriction enzyme EcoKMcrB subunit DNA-binding" evidence="2">
    <location>
        <begin position="283"/>
        <end position="338"/>
    </location>
</feature>
<keyword evidence="4" id="KW-1185">Reference proteome</keyword>
<comment type="caution">
    <text evidence="3">The sequence shown here is derived from an EMBL/GenBank/DDBJ whole genome shotgun (WGS) entry which is preliminary data.</text>
</comment>
<dbReference type="STRING" id="1298598.JCM21714_3861"/>
<reference evidence="3 4" key="1">
    <citation type="journal article" date="2014" name="Genome Announc.">
        <title>Draft Genome Sequence of the Boron-Tolerant and Moderately Halotolerant Bacterium Gracilibacillus boraciitolerans JCM 21714T.</title>
        <authorList>
            <person name="Ahmed I."/>
            <person name="Oshima K."/>
            <person name="Suda W."/>
            <person name="Kitamura K."/>
            <person name="Iida T."/>
            <person name="Ohmori Y."/>
            <person name="Fujiwara T."/>
            <person name="Hattori M."/>
            <person name="Ohkuma M."/>
        </authorList>
    </citation>
    <scope>NUCLEOTIDE SEQUENCE [LARGE SCALE GENOMIC DNA]</scope>
    <source>
        <strain evidence="3 4">JCM 21714</strain>
    </source>
</reference>
<evidence type="ECO:0000313" key="3">
    <source>
        <dbReference type="EMBL" id="GAE94681.1"/>
    </source>
</evidence>
<evidence type="ECO:0000256" key="1">
    <source>
        <dbReference type="SAM" id="MobiDB-lite"/>
    </source>
</evidence>
<evidence type="ECO:0000259" key="2">
    <source>
        <dbReference type="Pfam" id="PF12102"/>
    </source>
</evidence>
<organism evidence="3 4">
    <name type="scientific">Gracilibacillus boraciitolerans JCM 21714</name>
    <dbReference type="NCBI Taxonomy" id="1298598"/>
    <lineage>
        <taxon>Bacteria</taxon>
        <taxon>Bacillati</taxon>
        <taxon>Bacillota</taxon>
        <taxon>Bacilli</taxon>
        <taxon>Bacillales</taxon>
        <taxon>Bacillaceae</taxon>
        <taxon>Gracilibacillus</taxon>
    </lineage>
</organism>
<evidence type="ECO:0000313" key="4">
    <source>
        <dbReference type="Proteomes" id="UP000019102"/>
    </source>
</evidence>
<dbReference type="Proteomes" id="UP000019102">
    <property type="component" value="Unassembled WGS sequence"/>
</dbReference>
<protein>
    <submittedName>
        <fullName evidence="3">5-methylcytosine-specific restriction related enzyme</fullName>
    </submittedName>
</protein>
<gene>
    <name evidence="3" type="ORF">JCM21714_3861</name>
</gene>
<sequence length="340" mass="39642">MLENALLEYLKSLNKEKINLNSQYYWIANIESDGFVIKAHPVREEYQKSKKTISSVINFDIVRREISRLLKTGTLKRAEIEDQEKSRFILALLSCLPFVEVITTKQQTSLQIIEYKTNQLPEMNFNGTLKFLEEIQAGTHDPKRLPDIPEEAQRRSKSRARQGLRILGFLDDEFSIIEPQASKYELEKNKITFLQEMVLTSPYISMVYDLLQYLTSYTKKQKINYLKELGMKIVRNSKGDNLMVESVADYRTRNIISWLQDVQLIDEELNPTMTEEIRPLLQKVMDNYISAKRESTKDHKMGMLVRTELVEAFKQLEFLDNKYYEIKGSVGIGNWASVLG</sequence>
<name>W4VNF4_9BACI</name>